<dbReference type="InterPro" id="IPR018097">
    <property type="entry name" value="EGF_Ca-bd_CS"/>
</dbReference>
<dbReference type="SUPFAM" id="SSF57196">
    <property type="entry name" value="EGF/Laminin"/>
    <property type="match status" value="1"/>
</dbReference>
<dbReference type="SMART" id="SM00220">
    <property type="entry name" value="S_TKc"/>
    <property type="match status" value="1"/>
</dbReference>
<evidence type="ECO:0000256" key="16">
    <source>
        <dbReference type="SAM" id="SignalP"/>
    </source>
</evidence>
<dbReference type="Gene3D" id="3.30.200.20">
    <property type="entry name" value="Phosphorylase Kinase, domain 1"/>
    <property type="match status" value="1"/>
</dbReference>
<keyword evidence="8 19" id="KW-0418">Kinase</keyword>
<dbReference type="EMBL" id="LSRQ01002221">
    <property type="protein sequence ID" value="OAY75078.1"/>
    <property type="molecule type" value="Genomic_DNA"/>
</dbReference>
<evidence type="ECO:0000256" key="5">
    <source>
        <dbReference type="ARBA" id="ARBA00022692"/>
    </source>
</evidence>
<dbReference type="GO" id="GO:0005509">
    <property type="term" value="F:calcium ion binding"/>
    <property type="evidence" value="ECO:0007669"/>
    <property type="project" value="InterPro"/>
</dbReference>
<dbReference type="Pfam" id="PF07645">
    <property type="entry name" value="EGF_CA"/>
    <property type="match status" value="1"/>
</dbReference>
<dbReference type="SUPFAM" id="SSF56112">
    <property type="entry name" value="Protein kinase-like (PK-like)"/>
    <property type="match status" value="1"/>
</dbReference>
<dbReference type="GO" id="GO:0005524">
    <property type="term" value="F:ATP binding"/>
    <property type="evidence" value="ECO:0007669"/>
    <property type="project" value="UniProtKB-UniRule"/>
</dbReference>
<evidence type="ECO:0000256" key="9">
    <source>
        <dbReference type="ARBA" id="ARBA00022840"/>
    </source>
</evidence>
<keyword evidence="4" id="KW-0808">Transferase</keyword>
<dbReference type="PROSITE" id="PS00108">
    <property type="entry name" value="PROTEIN_KINASE_ST"/>
    <property type="match status" value="1"/>
</dbReference>
<evidence type="ECO:0000256" key="13">
    <source>
        <dbReference type="PROSITE-ProRule" id="PRU00076"/>
    </source>
</evidence>
<evidence type="ECO:0000256" key="15">
    <source>
        <dbReference type="SAM" id="Phobius"/>
    </source>
</evidence>
<dbReference type="GO" id="GO:0005886">
    <property type="term" value="C:plasma membrane"/>
    <property type="evidence" value="ECO:0007669"/>
    <property type="project" value="TreeGrafter"/>
</dbReference>
<organism evidence="19 20">
    <name type="scientific">Ananas comosus</name>
    <name type="common">Pineapple</name>
    <name type="synonym">Ananas ananas</name>
    <dbReference type="NCBI Taxonomy" id="4615"/>
    <lineage>
        <taxon>Eukaryota</taxon>
        <taxon>Viridiplantae</taxon>
        <taxon>Streptophyta</taxon>
        <taxon>Embryophyta</taxon>
        <taxon>Tracheophyta</taxon>
        <taxon>Spermatophyta</taxon>
        <taxon>Magnoliopsida</taxon>
        <taxon>Liliopsida</taxon>
        <taxon>Poales</taxon>
        <taxon>Bromeliaceae</taxon>
        <taxon>Bromelioideae</taxon>
        <taxon>Ananas</taxon>
    </lineage>
</organism>
<dbReference type="InterPro" id="IPR000719">
    <property type="entry name" value="Prot_kinase_dom"/>
</dbReference>
<feature type="transmembrane region" description="Helical" evidence="15">
    <location>
        <begin position="281"/>
        <end position="304"/>
    </location>
</feature>
<dbReference type="CDD" id="cd00054">
    <property type="entry name" value="EGF_CA"/>
    <property type="match status" value="1"/>
</dbReference>
<dbReference type="PROSITE" id="PS50011">
    <property type="entry name" value="PROTEIN_KINASE_DOM"/>
    <property type="match status" value="1"/>
</dbReference>
<dbReference type="InterPro" id="IPR017441">
    <property type="entry name" value="Protein_kinase_ATP_BS"/>
</dbReference>
<evidence type="ECO:0000256" key="10">
    <source>
        <dbReference type="ARBA" id="ARBA00022989"/>
    </source>
</evidence>
<keyword evidence="10 15" id="KW-1133">Transmembrane helix</keyword>
<keyword evidence="19" id="KW-0675">Receptor</keyword>
<keyword evidence="12" id="KW-1015">Disulfide bond</keyword>
<evidence type="ECO:0000313" key="20">
    <source>
        <dbReference type="Proteomes" id="UP000092600"/>
    </source>
</evidence>
<dbReference type="Pfam" id="PF00069">
    <property type="entry name" value="Pkinase"/>
    <property type="match status" value="1"/>
</dbReference>
<dbReference type="Gene3D" id="1.10.510.10">
    <property type="entry name" value="Transferase(Phosphotransferase) domain 1"/>
    <property type="match status" value="1"/>
</dbReference>
<feature type="chain" id="PRO_5008508310" evidence="16">
    <location>
        <begin position="21"/>
        <end position="676"/>
    </location>
</feature>
<sequence>MIVPAALLLLLAAAAGIAGGCPTACGGIGIPYPFGVATPGPANGPYTLSVAENQFTAIGCGVLANFVFPDSEELIRICASVCVTRKSVPSDGSCSGVGCCRTTVPIGLRSFDIWLRSLNQTPSWAVGFANKAFVVEREWFRRNSRMLEQKFSSGVDDPSPMDSLAIPAVLDWTLGNSSCGEAKNRADFGCRSAKSACVDSTEYSGYRCNCSDGFRGNPYVRNGCQDVDECEQPETYPCYGICQNEIGSYQCSCPPGTNGDPTIEKGCFSGQELYTASASGVVTGFSIGLLALLVGIAFPFPLLIHKLKARTARKRNRGLLLQQLISSNKDIADRMRIFGLKELEKATNDFDETRILGRGGHGTVYKGILSDQRVVAIKRSKIIVQREIDQFINEVAILPQINHRNVVQLFGCCLETEVPLLVYEFISNGTLSNHLHVQGARSLSWDYPLRIAAETARALAYLHSAASISVFHRDVKSANILLDDNFTAKVSDFGASRSVPLDLDLAGVPTAIHGTYGYLDPQYYHTSRLTEKSDVYSFGVILAELLTRERPNSNSKLPTGQSLAARFVWLMRNNSLFEILDQQVVEEGQRVEREAVANLAEMCLRLKGEERPTMKEIEVKLEALGGSKKGARHPWAAQRLEQSQSLLSHVSTEDRVADMTRQYRLENELALSSLPR</sequence>
<dbReference type="PROSITE" id="PS01187">
    <property type="entry name" value="EGF_CA"/>
    <property type="match status" value="1"/>
</dbReference>
<dbReference type="AlphaFoldDB" id="A0A199VDI1"/>
<evidence type="ECO:0000256" key="1">
    <source>
        <dbReference type="ARBA" id="ARBA00004479"/>
    </source>
</evidence>
<feature type="binding site" evidence="14">
    <location>
        <position position="378"/>
    </location>
    <ligand>
        <name>ATP</name>
        <dbReference type="ChEBI" id="CHEBI:30616"/>
    </ligand>
</feature>
<dbReference type="InterPro" id="IPR049883">
    <property type="entry name" value="NOTCH1_EGF-like"/>
</dbReference>
<dbReference type="PROSITE" id="PS00107">
    <property type="entry name" value="PROTEIN_KINASE_ATP"/>
    <property type="match status" value="1"/>
</dbReference>
<gene>
    <name evidence="19" type="ORF">ACMD2_02887</name>
</gene>
<dbReference type="PROSITE" id="PS50026">
    <property type="entry name" value="EGF_3"/>
    <property type="match status" value="1"/>
</dbReference>
<keyword evidence="7 14" id="KW-0547">Nucleotide-binding</keyword>
<name>A0A199VDI1_ANACO</name>
<evidence type="ECO:0000256" key="2">
    <source>
        <dbReference type="ARBA" id="ARBA00022527"/>
    </source>
</evidence>
<evidence type="ECO:0000256" key="4">
    <source>
        <dbReference type="ARBA" id="ARBA00022679"/>
    </source>
</evidence>
<dbReference type="InterPro" id="IPR000152">
    <property type="entry name" value="EGF-type_Asp/Asn_hydroxyl_site"/>
</dbReference>
<dbReference type="FunFam" id="3.30.200.20:FF:000043">
    <property type="entry name" value="Wall-associated receptor kinase 2"/>
    <property type="match status" value="1"/>
</dbReference>
<evidence type="ECO:0000256" key="14">
    <source>
        <dbReference type="PROSITE-ProRule" id="PRU10141"/>
    </source>
</evidence>
<dbReference type="PANTHER" id="PTHR27005">
    <property type="entry name" value="WALL-ASSOCIATED RECEPTOR KINASE-LIKE 21"/>
    <property type="match status" value="1"/>
</dbReference>
<evidence type="ECO:0000256" key="12">
    <source>
        <dbReference type="ARBA" id="ARBA00023157"/>
    </source>
</evidence>
<dbReference type="FunFam" id="1.10.510.10:FF:000084">
    <property type="entry name" value="Wall-associated receptor kinase 2"/>
    <property type="match status" value="1"/>
</dbReference>
<dbReference type="SMART" id="SM00181">
    <property type="entry name" value="EGF"/>
    <property type="match status" value="2"/>
</dbReference>
<protein>
    <submittedName>
        <fullName evidence="19">Wall-associated receptor kinase 5</fullName>
    </submittedName>
</protein>
<dbReference type="FunFam" id="2.10.25.10:FF:000355">
    <property type="entry name" value="Wall-associated receptor kinase 3"/>
    <property type="match status" value="1"/>
</dbReference>
<feature type="domain" description="Protein kinase" evidence="17">
    <location>
        <begin position="350"/>
        <end position="636"/>
    </location>
</feature>
<keyword evidence="2" id="KW-0723">Serine/threonine-protein kinase</keyword>
<dbReference type="GO" id="GO:0004674">
    <property type="term" value="F:protein serine/threonine kinase activity"/>
    <property type="evidence" value="ECO:0007669"/>
    <property type="project" value="UniProtKB-KW"/>
</dbReference>
<comment type="caution">
    <text evidence="13">Lacks conserved residue(s) required for the propagation of feature annotation.</text>
</comment>
<dbReference type="Proteomes" id="UP000092600">
    <property type="component" value="Unassembled WGS sequence"/>
</dbReference>
<dbReference type="GO" id="GO:0007166">
    <property type="term" value="P:cell surface receptor signaling pathway"/>
    <property type="evidence" value="ECO:0007669"/>
    <property type="project" value="InterPro"/>
</dbReference>
<dbReference type="PANTHER" id="PTHR27005:SF283">
    <property type="entry name" value="OS02G0633066 PROTEIN"/>
    <property type="match status" value="1"/>
</dbReference>
<feature type="signal peptide" evidence="16">
    <location>
        <begin position="1"/>
        <end position="20"/>
    </location>
</feature>
<dbReference type="InterPro" id="IPR008271">
    <property type="entry name" value="Ser/Thr_kinase_AS"/>
</dbReference>
<dbReference type="InterPro" id="IPR045274">
    <property type="entry name" value="WAK-like"/>
</dbReference>
<reference evidence="19 20" key="1">
    <citation type="journal article" date="2016" name="DNA Res.">
        <title>The draft genome of MD-2 pineapple using hybrid error correction of long reads.</title>
        <authorList>
            <person name="Redwan R.M."/>
            <person name="Saidin A."/>
            <person name="Kumar S.V."/>
        </authorList>
    </citation>
    <scope>NUCLEOTIDE SEQUENCE [LARGE SCALE GENOMIC DNA]</scope>
    <source>
        <strain evidence="20">cv. MD2</strain>
        <tissue evidence="19">Leaf</tissue>
    </source>
</reference>
<keyword evidence="11 15" id="KW-0472">Membrane</keyword>
<evidence type="ECO:0000259" key="18">
    <source>
        <dbReference type="PROSITE" id="PS50026"/>
    </source>
</evidence>
<proteinExistence type="predicted"/>
<keyword evidence="3 13" id="KW-0245">EGF-like domain</keyword>
<evidence type="ECO:0000259" key="17">
    <source>
        <dbReference type="PROSITE" id="PS50011"/>
    </source>
</evidence>
<dbReference type="Gene3D" id="2.10.25.10">
    <property type="entry name" value="Laminin"/>
    <property type="match status" value="1"/>
</dbReference>
<comment type="subcellular location">
    <subcellularLocation>
        <location evidence="1">Membrane</location>
        <topology evidence="1">Single-pass type I membrane protein</topology>
    </subcellularLocation>
</comment>
<keyword evidence="9 14" id="KW-0067">ATP-binding</keyword>
<evidence type="ECO:0000313" key="19">
    <source>
        <dbReference type="EMBL" id="OAY75078.1"/>
    </source>
</evidence>
<comment type="caution">
    <text evidence="19">The sequence shown here is derived from an EMBL/GenBank/DDBJ whole genome shotgun (WGS) entry which is preliminary data.</text>
</comment>
<keyword evidence="5 15" id="KW-0812">Transmembrane</keyword>
<evidence type="ECO:0000256" key="8">
    <source>
        <dbReference type="ARBA" id="ARBA00022777"/>
    </source>
</evidence>
<accession>A0A199VDI1</accession>
<dbReference type="SMART" id="SM00179">
    <property type="entry name" value="EGF_CA"/>
    <property type="match status" value="1"/>
</dbReference>
<evidence type="ECO:0000256" key="6">
    <source>
        <dbReference type="ARBA" id="ARBA00022729"/>
    </source>
</evidence>
<dbReference type="PROSITE" id="PS00010">
    <property type="entry name" value="ASX_HYDROXYL"/>
    <property type="match status" value="1"/>
</dbReference>
<evidence type="ECO:0000256" key="11">
    <source>
        <dbReference type="ARBA" id="ARBA00023136"/>
    </source>
</evidence>
<dbReference type="InterPro" id="IPR011009">
    <property type="entry name" value="Kinase-like_dom_sf"/>
</dbReference>
<feature type="domain" description="EGF-like" evidence="18">
    <location>
        <begin position="226"/>
        <end position="264"/>
    </location>
</feature>
<dbReference type="STRING" id="4615.A0A199VDI1"/>
<dbReference type="InterPro" id="IPR001881">
    <property type="entry name" value="EGF-like_Ca-bd_dom"/>
</dbReference>
<keyword evidence="6 16" id="KW-0732">Signal</keyword>
<dbReference type="InterPro" id="IPR000742">
    <property type="entry name" value="EGF"/>
</dbReference>
<evidence type="ECO:0000256" key="7">
    <source>
        <dbReference type="ARBA" id="ARBA00022741"/>
    </source>
</evidence>
<evidence type="ECO:0000256" key="3">
    <source>
        <dbReference type="ARBA" id="ARBA00022536"/>
    </source>
</evidence>